<dbReference type="PANTHER" id="PTHR12688:SF0">
    <property type="entry name" value="DYNEIN LIGHT INTERMEDIATE CHAIN"/>
    <property type="match status" value="1"/>
</dbReference>
<dbReference type="InterPro" id="IPR008467">
    <property type="entry name" value="Dynein1_light_intermed_chain"/>
</dbReference>
<keyword evidence="10 11" id="KW-0206">Cytoskeleton</keyword>
<evidence type="ECO:0000256" key="7">
    <source>
        <dbReference type="ARBA" id="ARBA00022840"/>
    </source>
</evidence>
<keyword evidence="8 11" id="KW-0243">Dynein</keyword>
<evidence type="ECO:0000313" key="14">
    <source>
        <dbReference type="Proteomes" id="UP001152795"/>
    </source>
</evidence>
<dbReference type="InterPro" id="IPR022780">
    <property type="entry name" value="Dynein_light_int_chain"/>
</dbReference>
<feature type="region of interest" description="Disordered" evidence="12">
    <location>
        <begin position="1"/>
        <end position="21"/>
    </location>
</feature>
<protein>
    <recommendedName>
        <fullName evidence="11">Dynein light intermediate chain</fullName>
    </recommendedName>
</protein>
<dbReference type="EMBL" id="CACRXK020004415">
    <property type="protein sequence ID" value="CAB4002666.1"/>
    <property type="molecule type" value="Genomic_DNA"/>
</dbReference>
<keyword evidence="4 11" id="KW-0963">Cytoplasm</keyword>
<keyword evidence="3 11" id="KW-0813">Transport</keyword>
<dbReference type="GO" id="GO:0005868">
    <property type="term" value="C:cytoplasmic dynein complex"/>
    <property type="evidence" value="ECO:0007669"/>
    <property type="project" value="UniProtKB-UniRule"/>
</dbReference>
<keyword evidence="9 11" id="KW-0505">Motor protein</keyword>
<name>A0A7D9E919_PARCT</name>
<dbReference type="Proteomes" id="UP001152795">
    <property type="component" value="Unassembled WGS sequence"/>
</dbReference>
<dbReference type="OrthoDB" id="27603at2759"/>
<accession>A0A7D9E919</accession>
<dbReference type="GO" id="GO:0000226">
    <property type="term" value="P:microtubule cytoskeleton organization"/>
    <property type="evidence" value="ECO:0007669"/>
    <property type="project" value="TreeGrafter"/>
</dbReference>
<dbReference type="Gene3D" id="3.40.50.300">
    <property type="entry name" value="P-loop containing nucleotide triphosphate hydrolases"/>
    <property type="match status" value="1"/>
</dbReference>
<dbReference type="Pfam" id="PF05783">
    <property type="entry name" value="DLIC"/>
    <property type="match status" value="1"/>
</dbReference>
<evidence type="ECO:0000256" key="4">
    <source>
        <dbReference type="ARBA" id="ARBA00022490"/>
    </source>
</evidence>
<comment type="similarity">
    <text evidence="2 11">Belongs to the dynein light intermediate chain family.</text>
</comment>
<evidence type="ECO:0000256" key="9">
    <source>
        <dbReference type="ARBA" id="ARBA00023175"/>
    </source>
</evidence>
<organism evidence="13 14">
    <name type="scientific">Paramuricea clavata</name>
    <name type="common">Red gorgonian</name>
    <name type="synonym">Violescent sea-whip</name>
    <dbReference type="NCBI Taxonomy" id="317549"/>
    <lineage>
        <taxon>Eukaryota</taxon>
        <taxon>Metazoa</taxon>
        <taxon>Cnidaria</taxon>
        <taxon>Anthozoa</taxon>
        <taxon>Octocorallia</taxon>
        <taxon>Malacalcyonacea</taxon>
        <taxon>Plexauridae</taxon>
        <taxon>Paramuricea</taxon>
    </lineage>
</organism>
<dbReference type="InterPro" id="IPR027417">
    <property type="entry name" value="P-loop_NTPase"/>
</dbReference>
<evidence type="ECO:0000313" key="13">
    <source>
        <dbReference type="EMBL" id="CAB4002666.1"/>
    </source>
</evidence>
<dbReference type="SUPFAM" id="SSF52540">
    <property type="entry name" value="P-loop containing nucleoside triphosphate hydrolases"/>
    <property type="match status" value="1"/>
</dbReference>
<keyword evidence="7 11" id="KW-0067">ATP-binding</keyword>
<dbReference type="GO" id="GO:0005874">
    <property type="term" value="C:microtubule"/>
    <property type="evidence" value="ECO:0007669"/>
    <property type="project" value="UniProtKB-KW"/>
</dbReference>
<feature type="compositionally biased region" description="Basic and acidic residues" evidence="12">
    <location>
        <begin position="8"/>
        <end position="17"/>
    </location>
</feature>
<evidence type="ECO:0000256" key="5">
    <source>
        <dbReference type="ARBA" id="ARBA00022701"/>
    </source>
</evidence>
<comment type="function">
    <text evidence="11">Acts as one of several non-catalytic accessory components of the cytoplasmic dynein 1 complex that are thought to be involved in linking dynein to cargos and to adapter proteins that regulate dynein function. Cytoplasmic dynein 1 acts as a motor for the intracellular retrograde motility of vesicles and organelles along microtubules. May play a role in binding dynein to membranous organelles or chromosomes.</text>
</comment>
<dbReference type="PANTHER" id="PTHR12688">
    <property type="entry name" value="DYNEIN LIGHT INTERMEDIATE CHAIN"/>
    <property type="match status" value="1"/>
</dbReference>
<comment type="subcellular location">
    <subcellularLocation>
        <location evidence="1 11">Cytoplasm</location>
        <location evidence="1 11">Cytoskeleton</location>
    </subcellularLocation>
</comment>
<dbReference type="GO" id="GO:0007018">
    <property type="term" value="P:microtubule-based movement"/>
    <property type="evidence" value="ECO:0007669"/>
    <property type="project" value="InterPro"/>
</dbReference>
<dbReference type="GO" id="GO:0045504">
    <property type="term" value="F:dynein heavy chain binding"/>
    <property type="evidence" value="ECO:0007669"/>
    <property type="project" value="TreeGrafter"/>
</dbReference>
<evidence type="ECO:0000256" key="1">
    <source>
        <dbReference type="ARBA" id="ARBA00004245"/>
    </source>
</evidence>
<keyword evidence="5 11" id="KW-0493">Microtubule</keyword>
<dbReference type="GO" id="GO:0005524">
    <property type="term" value="F:ATP binding"/>
    <property type="evidence" value="ECO:0007669"/>
    <property type="project" value="UniProtKB-KW"/>
</dbReference>
<dbReference type="AlphaFoldDB" id="A0A7D9E919"/>
<keyword evidence="14" id="KW-1185">Reference proteome</keyword>
<evidence type="ECO:0000256" key="8">
    <source>
        <dbReference type="ARBA" id="ARBA00023017"/>
    </source>
</evidence>
<gene>
    <name evidence="13" type="ORF">PACLA_8A019796</name>
</gene>
<feature type="compositionally biased region" description="Polar residues" evidence="12">
    <location>
        <begin position="427"/>
        <end position="439"/>
    </location>
</feature>
<evidence type="ECO:0000256" key="11">
    <source>
        <dbReference type="RuleBase" id="RU366047"/>
    </source>
</evidence>
<comment type="subunit">
    <text evidence="11">Homodimer. The cytoplasmic dynein 1 complex consists of two catalytic heavy chains (HCs) and a number of non-catalytic subunits presented by intermediate chains (ICs).</text>
</comment>
<reference evidence="13" key="1">
    <citation type="submission" date="2020-04" db="EMBL/GenBank/DDBJ databases">
        <authorList>
            <person name="Alioto T."/>
            <person name="Alioto T."/>
            <person name="Gomez Garrido J."/>
        </authorList>
    </citation>
    <scope>NUCLEOTIDE SEQUENCE</scope>
    <source>
        <strain evidence="13">A484AB</strain>
    </source>
</reference>
<evidence type="ECO:0000256" key="3">
    <source>
        <dbReference type="ARBA" id="ARBA00022448"/>
    </source>
</evidence>
<feature type="compositionally biased region" description="Low complexity" evidence="12">
    <location>
        <begin position="380"/>
        <end position="389"/>
    </location>
</feature>
<feature type="compositionally biased region" description="Polar residues" evidence="12">
    <location>
        <begin position="457"/>
        <end position="468"/>
    </location>
</feature>
<evidence type="ECO:0000256" key="10">
    <source>
        <dbReference type="ARBA" id="ARBA00023212"/>
    </source>
</evidence>
<feature type="region of interest" description="Disordered" evidence="12">
    <location>
        <begin position="350"/>
        <end position="410"/>
    </location>
</feature>
<keyword evidence="6 11" id="KW-0547">Nucleotide-binding</keyword>
<feature type="region of interest" description="Disordered" evidence="12">
    <location>
        <begin position="427"/>
        <end position="468"/>
    </location>
</feature>
<evidence type="ECO:0000256" key="6">
    <source>
        <dbReference type="ARBA" id="ARBA00022741"/>
    </source>
</evidence>
<comment type="caution">
    <text evidence="13">The sequence shown here is derived from an EMBL/GenBank/DDBJ whole genome shotgun (WGS) entry which is preliminary data.</text>
</comment>
<evidence type="ECO:0000256" key="12">
    <source>
        <dbReference type="SAM" id="MobiDB-lite"/>
    </source>
</evidence>
<dbReference type="GO" id="GO:0005813">
    <property type="term" value="C:centrosome"/>
    <property type="evidence" value="ECO:0007669"/>
    <property type="project" value="TreeGrafter"/>
</dbReference>
<sequence length="468" mass="52525">MADSESNVEGRKNSKHDEEEEDLWSAILNDVSSSASRKLPSNKSLVLLGNDGTGKTSLIVKLQTGVAEVKKGHAMEYSYINVYDEDRDDSTRLNVWIMDGDVRYKNLLKFAITKKSAKDVTVILIIDMSRPWTIMDTLNSWVHVLREHIHSLNLSPKELNEMEHNITKQFQEYVDPEQGEERKKIGSEEDDVVLPLDPNVLTDNLGFPIVVVCTKTDSMLSLEKERDYKNEHFDFLQQQIRRFCLKYGAGLVYTSVKESKNCNLLKKYLLHRIYGFPFRVPASVLDRESIFIPSGWDSVSKINILDEHMNHIKPEDAFEDHIKKPEYRRPIQDKELECEEEQSFLEKQQQALLKNPPPTGLSRPPGMTDMSKPRIPSSPGASRISPSGRAAGGAGSAIKSKEGVKVGAPGPGEGVLANFFNSLLSKKSNAQVGKSTVRQDASAELEKMTRTKKLANMENNSQSGSESS</sequence>
<proteinExistence type="inferred from homology"/>
<evidence type="ECO:0000256" key="2">
    <source>
        <dbReference type="ARBA" id="ARBA00006831"/>
    </source>
</evidence>